<gene>
    <name evidence="2" type="ORF">BDD21_1279</name>
</gene>
<dbReference type="EMBL" id="RBXL01000001">
    <property type="protein sequence ID" value="RKT43915.1"/>
    <property type="molecule type" value="Genomic_DNA"/>
</dbReference>
<feature type="transmembrane region" description="Helical" evidence="1">
    <location>
        <begin position="90"/>
        <end position="112"/>
    </location>
</feature>
<sequence length="127" mass="13830">MLDLMQHIALRCAPARAVLMGLALAGVLAAGISLVAFEAAKGDLVLFPALVVLLWSVLGVVFIDLFARIPGAPEAGGGWRRWMRGLLRRLYWLLAMGFLILGLIAVDVSFSIAREWFNDRAPIGQDK</sequence>
<evidence type="ECO:0000256" key="1">
    <source>
        <dbReference type="SAM" id="Phobius"/>
    </source>
</evidence>
<name>A0A495V5P4_9GAMM</name>
<dbReference type="Proteomes" id="UP000274556">
    <property type="component" value="Unassembled WGS sequence"/>
</dbReference>
<reference evidence="2 3" key="1">
    <citation type="submission" date="2018-10" db="EMBL/GenBank/DDBJ databases">
        <title>Genomic Encyclopedia of Archaeal and Bacterial Type Strains, Phase II (KMG-II): from individual species to whole genera.</title>
        <authorList>
            <person name="Goeker M."/>
        </authorList>
    </citation>
    <scope>NUCLEOTIDE SEQUENCE [LARGE SCALE GENOMIC DNA]</scope>
    <source>
        <strain evidence="2 3">DSM 235</strain>
    </source>
</reference>
<keyword evidence="3" id="KW-1185">Reference proteome</keyword>
<accession>A0A495V5P4</accession>
<keyword evidence="1" id="KW-1133">Transmembrane helix</keyword>
<evidence type="ECO:0000313" key="2">
    <source>
        <dbReference type="EMBL" id="RKT43915.1"/>
    </source>
</evidence>
<keyword evidence="1" id="KW-0472">Membrane</keyword>
<comment type="caution">
    <text evidence="2">The sequence shown here is derived from an EMBL/GenBank/DDBJ whole genome shotgun (WGS) entry which is preliminary data.</text>
</comment>
<organism evidence="2 3">
    <name type="scientific">Thiocapsa rosea</name>
    <dbReference type="NCBI Taxonomy" id="69360"/>
    <lineage>
        <taxon>Bacteria</taxon>
        <taxon>Pseudomonadati</taxon>
        <taxon>Pseudomonadota</taxon>
        <taxon>Gammaproteobacteria</taxon>
        <taxon>Chromatiales</taxon>
        <taxon>Chromatiaceae</taxon>
        <taxon>Thiocapsa</taxon>
    </lineage>
</organism>
<dbReference type="AlphaFoldDB" id="A0A495V5P4"/>
<feature type="transmembrane region" description="Helical" evidence="1">
    <location>
        <begin position="46"/>
        <end position="69"/>
    </location>
</feature>
<dbReference type="RefSeq" id="WP_120796435.1">
    <property type="nucleotide sequence ID" value="NZ_RBXL01000001.1"/>
</dbReference>
<proteinExistence type="predicted"/>
<keyword evidence="1" id="KW-0812">Transmembrane</keyword>
<protein>
    <recommendedName>
        <fullName evidence="4">Transmembrane protein</fullName>
    </recommendedName>
</protein>
<dbReference type="OrthoDB" id="5772499at2"/>
<evidence type="ECO:0000313" key="3">
    <source>
        <dbReference type="Proteomes" id="UP000274556"/>
    </source>
</evidence>
<feature type="transmembrane region" description="Helical" evidence="1">
    <location>
        <begin position="21"/>
        <end position="40"/>
    </location>
</feature>
<evidence type="ECO:0008006" key="4">
    <source>
        <dbReference type="Google" id="ProtNLM"/>
    </source>
</evidence>